<evidence type="ECO:0000259" key="12">
    <source>
        <dbReference type="Pfam" id="PF07730"/>
    </source>
</evidence>
<keyword evidence="6" id="KW-0418">Kinase</keyword>
<keyword evidence="9" id="KW-0175">Coiled coil</keyword>
<feature type="coiled-coil region" evidence="9">
    <location>
        <begin position="183"/>
        <end position="217"/>
    </location>
</feature>
<feature type="region of interest" description="Disordered" evidence="10">
    <location>
        <begin position="371"/>
        <end position="392"/>
    </location>
</feature>
<name>A0A9D2J3B3_9MICO</name>
<gene>
    <name evidence="13" type="ORF">H9815_03050</name>
</gene>
<evidence type="ECO:0000256" key="9">
    <source>
        <dbReference type="SAM" id="Coils"/>
    </source>
</evidence>
<protein>
    <recommendedName>
        <fullName evidence="2">histidine kinase</fullName>
        <ecNumber evidence="2">2.7.13.3</ecNumber>
    </recommendedName>
</protein>
<dbReference type="GO" id="GO:0005524">
    <property type="term" value="F:ATP binding"/>
    <property type="evidence" value="ECO:0007669"/>
    <property type="project" value="UniProtKB-KW"/>
</dbReference>
<accession>A0A9D2J3B3</accession>
<feature type="compositionally biased region" description="Gly residues" evidence="10">
    <location>
        <begin position="382"/>
        <end position="392"/>
    </location>
</feature>
<keyword evidence="5" id="KW-0547">Nucleotide-binding</keyword>
<evidence type="ECO:0000256" key="2">
    <source>
        <dbReference type="ARBA" id="ARBA00012438"/>
    </source>
</evidence>
<evidence type="ECO:0000256" key="6">
    <source>
        <dbReference type="ARBA" id="ARBA00022777"/>
    </source>
</evidence>
<comment type="catalytic activity">
    <reaction evidence="1">
        <text>ATP + protein L-histidine = ADP + protein N-phospho-L-histidine.</text>
        <dbReference type="EC" id="2.7.13.3"/>
    </reaction>
</comment>
<dbReference type="GO" id="GO:0046983">
    <property type="term" value="F:protein dimerization activity"/>
    <property type="evidence" value="ECO:0007669"/>
    <property type="project" value="InterPro"/>
</dbReference>
<evidence type="ECO:0000256" key="1">
    <source>
        <dbReference type="ARBA" id="ARBA00000085"/>
    </source>
</evidence>
<dbReference type="GO" id="GO:0000155">
    <property type="term" value="F:phosphorelay sensor kinase activity"/>
    <property type="evidence" value="ECO:0007669"/>
    <property type="project" value="InterPro"/>
</dbReference>
<comment type="caution">
    <text evidence="13">The sequence shown here is derived from an EMBL/GenBank/DDBJ whole genome shotgun (WGS) entry which is preliminary data.</text>
</comment>
<evidence type="ECO:0000313" key="13">
    <source>
        <dbReference type="EMBL" id="HIZ34732.1"/>
    </source>
</evidence>
<dbReference type="Pfam" id="PF07730">
    <property type="entry name" value="HisKA_3"/>
    <property type="match status" value="1"/>
</dbReference>
<dbReference type="InterPro" id="IPR050482">
    <property type="entry name" value="Sensor_HK_TwoCompSys"/>
</dbReference>
<dbReference type="GO" id="GO:0016020">
    <property type="term" value="C:membrane"/>
    <property type="evidence" value="ECO:0007669"/>
    <property type="project" value="InterPro"/>
</dbReference>
<keyword evidence="11" id="KW-0812">Transmembrane</keyword>
<keyword evidence="4" id="KW-0808">Transferase</keyword>
<keyword evidence="7" id="KW-0067">ATP-binding</keyword>
<feature type="transmembrane region" description="Helical" evidence="11">
    <location>
        <begin position="94"/>
        <end position="114"/>
    </location>
</feature>
<dbReference type="Gene3D" id="1.20.5.1930">
    <property type="match status" value="1"/>
</dbReference>
<evidence type="ECO:0000256" key="5">
    <source>
        <dbReference type="ARBA" id="ARBA00022741"/>
    </source>
</evidence>
<dbReference type="SUPFAM" id="SSF55874">
    <property type="entry name" value="ATPase domain of HSP90 chaperone/DNA topoisomerase II/histidine kinase"/>
    <property type="match status" value="1"/>
</dbReference>
<feature type="compositionally biased region" description="Low complexity" evidence="10">
    <location>
        <begin position="371"/>
        <end position="381"/>
    </location>
</feature>
<dbReference type="Proteomes" id="UP000824037">
    <property type="component" value="Unassembled WGS sequence"/>
</dbReference>
<evidence type="ECO:0000256" key="7">
    <source>
        <dbReference type="ARBA" id="ARBA00022840"/>
    </source>
</evidence>
<dbReference type="InterPro" id="IPR036890">
    <property type="entry name" value="HATPase_C_sf"/>
</dbReference>
<evidence type="ECO:0000256" key="10">
    <source>
        <dbReference type="SAM" id="MobiDB-lite"/>
    </source>
</evidence>
<evidence type="ECO:0000256" key="8">
    <source>
        <dbReference type="ARBA" id="ARBA00023012"/>
    </source>
</evidence>
<dbReference type="InterPro" id="IPR011712">
    <property type="entry name" value="Sig_transdc_His_kin_sub3_dim/P"/>
</dbReference>
<dbReference type="Gene3D" id="3.30.565.10">
    <property type="entry name" value="Histidine kinase-like ATPase, C-terminal domain"/>
    <property type="match status" value="1"/>
</dbReference>
<sequence length="429" mass="44831">MTSPEETVPGPAAGDRSRVRQWSAALIRAALAPFAGREHWGPLARWARLLCGLPALLTIGLAIVGQQPGEPASLNIPSVLAGASWLLTGWRPRYGWWLAAALNAALALAAAVGLPLADPSIWSASALVGSTAVLLVRAPALHRRVAAGYALVLLLLGPYGLERNVWPLLVVLLTVAIDASRSRRAAQARADAAQLSADEARAEARSARERELLAQERARIARDLHDVVAHHMSLIVVRADTASYRLTGLDQTARGEFTALAEEARDALQEVRGVLAVLHDGGAPLAPQPGLAQVPALIEAARRAGSPVREELPDPLPQLPTQSAIAVYRVIQEALSNARRHAPGQEVHVLVRAIADPLGQEQLQVQVRSAVPGGASPPEASGGPGGAGAWGHGLRGLAEQARAAGGTLAAGSDGTVFDVVARIPMARQS</sequence>
<organism evidence="13 14">
    <name type="scientific">Candidatus Ruania gallistercoris</name>
    <dbReference type="NCBI Taxonomy" id="2838746"/>
    <lineage>
        <taxon>Bacteria</taxon>
        <taxon>Bacillati</taxon>
        <taxon>Actinomycetota</taxon>
        <taxon>Actinomycetes</taxon>
        <taxon>Micrococcales</taxon>
        <taxon>Ruaniaceae</taxon>
        <taxon>Ruania</taxon>
    </lineage>
</organism>
<dbReference type="AlphaFoldDB" id="A0A9D2J3B3"/>
<feature type="domain" description="Signal transduction histidine kinase subgroup 3 dimerisation and phosphoacceptor" evidence="12">
    <location>
        <begin position="216"/>
        <end position="280"/>
    </location>
</feature>
<keyword evidence="11" id="KW-1133">Transmembrane helix</keyword>
<dbReference type="EC" id="2.7.13.3" evidence="2"/>
<evidence type="ECO:0000313" key="14">
    <source>
        <dbReference type="Proteomes" id="UP000824037"/>
    </source>
</evidence>
<evidence type="ECO:0000256" key="3">
    <source>
        <dbReference type="ARBA" id="ARBA00022553"/>
    </source>
</evidence>
<proteinExistence type="predicted"/>
<dbReference type="EMBL" id="DXBY01000055">
    <property type="protein sequence ID" value="HIZ34732.1"/>
    <property type="molecule type" value="Genomic_DNA"/>
</dbReference>
<reference evidence="13" key="2">
    <citation type="submission" date="2021-04" db="EMBL/GenBank/DDBJ databases">
        <authorList>
            <person name="Gilroy R."/>
        </authorList>
    </citation>
    <scope>NUCLEOTIDE SEQUENCE</scope>
    <source>
        <strain evidence="13">ChiGjej4B4-7305</strain>
    </source>
</reference>
<reference evidence="13" key="1">
    <citation type="journal article" date="2021" name="PeerJ">
        <title>Extensive microbial diversity within the chicken gut microbiome revealed by metagenomics and culture.</title>
        <authorList>
            <person name="Gilroy R."/>
            <person name="Ravi A."/>
            <person name="Getino M."/>
            <person name="Pursley I."/>
            <person name="Horton D.L."/>
            <person name="Alikhan N.F."/>
            <person name="Baker D."/>
            <person name="Gharbi K."/>
            <person name="Hall N."/>
            <person name="Watson M."/>
            <person name="Adriaenssens E.M."/>
            <person name="Foster-Nyarko E."/>
            <person name="Jarju S."/>
            <person name="Secka A."/>
            <person name="Antonio M."/>
            <person name="Oren A."/>
            <person name="Chaudhuri R.R."/>
            <person name="La Ragione R."/>
            <person name="Hildebrand F."/>
            <person name="Pallen M.J."/>
        </authorList>
    </citation>
    <scope>NUCLEOTIDE SEQUENCE</scope>
    <source>
        <strain evidence="13">ChiGjej4B4-7305</strain>
    </source>
</reference>
<evidence type="ECO:0000256" key="4">
    <source>
        <dbReference type="ARBA" id="ARBA00022679"/>
    </source>
</evidence>
<feature type="transmembrane region" description="Helical" evidence="11">
    <location>
        <begin position="120"/>
        <end position="138"/>
    </location>
</feature>
<feature type="transmembrane region" description="Helical" evidence="11">
    <location>
        <begin position="145"/>
        <end position="161"/>
    </location>
</feature>
<keyword evidence="3" id="KW-0597">Phosphoprotein</keyword>
<keyword evidence="11" id="KW-0472">Membrane</keyword>
<evidence type="ECO:0000256" key="11">
    <source>
        <dbReference type="SAM" id="Phobius"/>
    </source>
</evidence>
<keyword evidence="8" id="KW-0902">Two-component regulatory system</keyword>
<dbReference type="PANTHER" id="PTHR24421">
    <property type="entry name" value="NITRATE/NITRITE SENSOR PROTEIN NARX-RELATED"/>
    <property type="match status" value="1"/>
</dbReference>
<dbReference type="PANTHER" id="PTHR24421:SF10">
    <property type="entry name" value="NITRATE_NITRITE SENSOR PROTEIN NARQ"/>
    <property type="match status" value="1"/>
</dbReference>